<dbReference type="Gene3D" id="1.10.10.10">
    <property type="entry name" value="Winged helix-like DNA-binding domain superfamily/Winged helix DNA-binding domain"/>
    <property type="match status" value="1"/>
</dbReference>
<dbReference type="InterPro" id="IPR005158">
    <property type="entry name" value="BTAD"/>
</dbReference>
<keyword evidence="3 5" id="KW-0238">DNA-binding</keyword>
<gene>
    <name evidence="8" type="ORF">AA23TX_09739</name>
</gene>
<dbReference type="SUPFAM" id="SSF46894">
    <property type="entry name" value="C-terminal effector domain of the bipartite response regulators"/>
    <property type="match status" value="1"/>
</dbReference>
<feature type="domain" description="OmpR/PhoB-type" evidence="7">
    <location>
        <begin position="1"/>
        <end position="93"/>
    </location>
</feature>
<feature type="region of interest" description="Disordered" evidence="6">
    <location>
        <begin position="665"/>
        <end position="708"/>
    </location>
</feature>
<keyword evidence="2" id="KW-0805">Transcription regulation</keyword>
<organism evidence="8 9">
    <name type="scientific">Amycolatopsis camponoti</name>
    <dbReference type="NCBI Taxonomy" id="2606593"/>
    <lineage>
        <taxon>Bacteria</taxon>
        <taxon>Bacillati</taxon>
        <taxon>Actinomycetota</taxon>
        <taxon>Actinomycetes</taxon>
        <taxon>Pseudonocardiales</taxon>
        <taxon>Pseudonocardiaceae</taxon>
        <taxon>Amycolatopsis</taxon>
    </lineage>
</organism>
<dbReference type="SMART" id="SM01043">
    <property type="entry name" value="BTAD"/>
    <property type="match status" value="1"/>
</dbReference>
<evidence type="ECO:0000256" key="3">
    <source>
        <dbReference type="ARBA" id="ARBA00023125"/>
    </source>
</evidence>
<protein>
    <submittedName>
        <fullName evidence="8">Transcriptional regulator</fullName>
    </submittedName>
</protein>
<name>A0A6I8M7R9_9PSEU</name>
<dbReference type="EMBL" id="CABVGP010000004">
    <property type="protein sequence ID" value="VVJ24984.1"/>
    <property type="molecule type" value="Genomic_DNA"/>
</dbReference>
<dbReference type="PROSITE" id="PS51755">
    <property type="entry name" value="OMPR_PHOB"/>
    <property type="match status" value="1"/>
</dbReference>
<dbReference type="Pfam" id="PF03704">
    <property type="entry name" value="BTAD"/>
    <property type="match status" value="1"/>
</dbReference>
<dbReference type="SUPFAM" id="SSF48452">
    <property type="entry name" value="TPR-like"/>
    <property type="match status" value="3"/>
</dbReference>
<evidence type="ECO:0000256" key="6">
    <source>
        <dbReference type="SAM" id="MobiDB-lite"/>
    </source>
</evidence>
<dbReference type="Pfam" id="PF00486">
    <property type="entry name" value="Trans_reg_C"/>
    <property type="match status" value="1"/>
</dbReference>
<dbReference type="InterPro" id="IPR002182">
    <property type="entry name" value="NB-ARC"/>
</dbReference>
<dbReference type="GO" id="GO:0006355">
    <property type="term" value="P:regulation of DNA-templated transcription"/>
    <property type="evidence" value="ECO:0007669"/>
    <property type="project" value="InterPro"/>
</dbReference>
<evidence type="ECO:0000313" key="8">
    <source>
        <dbReference type="EMBL" id="VVJ24984.1"/>
    </source>
</evidence>
<dbReference type="RefSeq" id="WP_230863122.1">
    <property type="nucleotide sequence ID" value="NZ_CABVGP010000004.1"/>
</dbReference>
<feature type="DNA-binding region" description="OmpR/PhoB-type" evidence="5">
    <location>
        <begin position="1"/>
        <end position="93"/>
    </location>
</feature>
<dbReference type="CDD" id="cd15831">
    <property type="entry name" value="BTAD"/>
    <property type="match status" value="1"/>
</dbReference>
<evidence type="ECO:0000256" key="1">
    <source>
        <dbReference type="ARBA" id="ARBA00005820"/>
    </source>
</evidence>
<keyword evidence="4" id="KW-0804">Transcription</keyword>
<dbReference type="InterPro" id="IPR001867">
    <property type="entry name" value="OmpR/PhoB-type_DNA-bd"/>
</dbReference>
<dbReference type="InterPro" id="IPR027417">
    <property type="entry name" value="P-loop_NTPase"/>
</dbReference>
<reference evidence="8 9" key="1">
    <citation type="submission" date="2019-09" db="EMBL/GenBank/DDBJ databases">
        <authorList>
            <person name="Leyn A S."/>
        </authorList>
    </citation>
    <scope>NUCLEOTIDE SEQUENCE [LARGE SCALE GENOMIC DNA]</scope>
    <source>
        <strain evidence="8">AA231_1</strain>
    </source>
</reference>
<evidence type="ECO:0000256" key="2">
    <source>
        <dbReference type="ARBA" id="ARBA00023015"/>
    </source>
</evidence>
<dbReference type="GO" id="GO:0003677">
    <property type="term" value="F:DNA binding"/>
    <property type="evidence" value="ECO:0007669"/>
    <property type="project" value="UniProtKB-UniRule"/>
</dbReference>
<dbReference type="SMART" id="SM00862">
    <property type="entry name" value="Trans_reg_C"/>
    <property type="match status" value="1"/>
</dbReference>
<sequence>MRFQVLGPMTASVVLPSAAQPRRLLAVLLAQAGRFVGRDTLIDELWPDGAPSSAAAIVQVTVSKLRKSLSPGLGAAEAGQRLLSGPRGYALVVEPGELDADDFVTLLAAGADDRAQRRRALERALACWRGDAFADVAGGPLLEAHKLWLEDRRSAALLQLVELELADGDGRAVVERLDPVVAARPADERFAARLASALGTVGRRESALEVLRRTRRALWEEAGVRPGDDLVAVYRRIAGTDWTTPGPPAQLPPAVADFTGRVAELADVGRALRGPGPVVLHGAAGAGKSALAVQAAWRARRRFPDGQLTASLRGQDADPATVLTGFLRLLGATPAELADRAGLTGLWRSYTADRRLLVLLEDVTNEAQVRALLPSGPGCATLVTARRELPGLCGARPVPVTGLSTEDAWALLAAIAGEVRLRAEPEAVQRLLGHCAGLALAVRIAGAKLAARPNQRVADLAGRLADDRRRLDELTAGDLGVRATVTSGLRERPAPDRYLVRLLAAFPGPVPDWCAAALLDRPLDEARDRLDALAGAHLLEPAGRHWAVASFVRLVVAEGVSPETDGVALRRACEVTLALAEHARGAAVGGPVGEGPAWGSRASVAGPGAPGSGSAVVAADAVTRAGTCNPAGVAGAGTSLGSRSPAAATAAGALPGSHTAAAAVAAGGAGTSPGSRTPAPATGAVTPPGSRTPPEVVPSGPAPALSRPDPAALRQVTADPAAWAAEETAHLAAAARLAGAHGWHDLTERLADACTALAGTPWLGHAARAVSVLGLAAARRRQDPHAEAEKLYNLGSVHLQHGHGRQARNYFVMAEHRFRQLDDPQGTGAVLAAIADVDLDGGDARAAEAALLEALDLLRECGDRHGQAAAAAQLGSLAEDVGDVRRAVESFEVSMLLARECDDGRGHDHAAKRYADVLRRHGGCDQAADLLTGALGGTVRTRERHWEAHVLRSLGDLHTEAGELGDGERCLTRSLALFEQIGHRHAAAYTHRSLAELRLRAGDPAGARWHLRVAMGVFRELRDRRGAGYTLLSLGRTHADEGAGPEAARLLRTSAGLFEELGFPLWELRALRELTAVSSESPARERTREVLTKIRT</sequence>
<dbReference type="SUPFAM" id="SSF52540">
    <property type="entry name" value="P-loop containing nucleoside triphosphate hydrolases"/>
    <property type="match status" value="1"/>
</dbReference>
<dbReference type="Pfam" id="PF00931">
    <property type="entry name" value="NB-ARC"/>
    <property type="match status" value="1"/>
</dbReference>
<accession>A0A6I8M7R9</accession>
<dbReference type="Proteomes" id="UP000399805">
    <property type="component" value="Unassembled WGS sequence"/>
</dbReference>
<dbReference type="PRINTS" id="PR00364">
    <property type="entry name" value="DISEASERSIST"/>
</dbReference>
<dbReference type="Gene3D" id="1.25.40.10">
    <property type="entry name" value="Tetratricopeptide repeat domain"/>
    <property type="match status" value="3"/>
</dbReference>
<feature type="compositionally biased region" description="Low complexity" evidence="6">
    <location>
        <begin position="665"/>
        <end position="689"/>
    </location>
</feature>
<evidence type="ECO:0000256" key="5">
    <source>
        <dbReference type="PROSITE-ProRule" id="PRU01091"/>
    </source>
</evidence>
<keyword evidence="9" id="KW-1185">Reference proteome</keyword>
<dbReference type="InterPro" id="IPR051677">
    <property type="entry name" value="AfsR-DnrI-RedD_regulator"/>
</dbReference>
<dbReference type="GO" id="GO:0000160">
    <property type="term" value="P:phosphorelay signal transduction system"/>
    <property type="evidence" value="ECO:0007669"/>
    <property type="project" value="InterPro"/>
</dbReference>
<dbReference type="PANTHER" id="PTHR35807">
    <property type="entry name" value="TRANSCRIPTIONAL REGULATOR REDD-RELATED"/>
    <property type="match status" value="1"/>
</dbReference>
<comment type="similarity">
    <text evidence="1">Belongs to the AfsR/DnrI/RedD regulatory family.</text>
</comment>
<dbReference type="InterPro" id="IPR036388">
    <property type="entry name" value="WH-like_DNA-bd_sf"/>
</dbReference>
<dbReference type="InterPro" id="IPR011990">
    <property type="entry name" value="TPR-like_helical_dom_sf"/>
</dbReference>
<dbReference type="AlphaFoldDB" id="A0A6I8M7R9"/>
<dbReference type="GO" id="GO:0043531">
    <property type="term" value="F:ADP binding"/>
    <property type="evidence" value="ECO:0007669"/>
    <property type="project" value="InterPro"/>
</dbReference>
<dbReference type="PANTHER" id="PTHR35807:SF1">
    <property type="entry name" value="TRANSCRIPTIONAL REGULATOR REDD"/>
    <property type="match status" value="1"/>
</dbReference>
<evidence type="ECO:0000313" key="9">
    <source>
        <dbReference type="Proteomes" id="UP000399805"/>
    </source>
</evidence>
<evidence type="ECO:0000259" key="7">
    <source>
        <dbReference type="PROSITE" id="PS51755"/>
    </source>
</evidence>
<dbReference type="InterPro" id="IPR016032">
    <property type="entry name" value="Sig_transdc_resp-reg_C-effctor"/>
</dbReference>
<evidence type="ECO:0000256" key="4">
    <source>
        <dbReference type="ARBA" id="ARBA00023163"/>
    </source>
</evidence>
<proteinExistence type="inferred from homology"/>